<dbReference type="Proteomes" id="UP000036681">
    <property type="component" value="Unplaced"/>
</dbReference>
<dbReference type="WBParaSite" id="ALUE_0001291101-mRNA-1">
    <property type="protein sequence ID" value="ALUE_0001291101-mRNA-1"/>
    <property type="gene ID" value="ALUE_0001291101"/>
</dbReference>
<protein>
    <submittedName>
        <fullName evidence="3">Uncharacterized protein</fullName>
    </submittedName>
</protein>
<reference evidence="3" key="1">
    <citation type="submission" date="2017-02" db="UniProtKB">
        <authorList>
            <consortium name="WormBaseParasite"/>
        </authorList>
    </citation>
    <scope>IDENTIFICATION</scope>
</reference>
<accession>A0A0M3I709</accession>
<evidence type="ECO:0000313" key="3">
    <source>
        <dbReference type="WBParaSite" id="ALUE_0001291101-mRNA-1"/>
    </source>
</evidence>
<evidence type="ECO:0000256" key="1">
    <source>
        <dbReference type="SAM" id="Phobius"/>
    </source>
</evidence>
<keyword evidence="1" id="KW-1133">Transmembrane helix</keyword>
<dbReference type="AlphaFoldDB" id="A0A0M3I709"/>
<keyword evidence="2" id="KW-1185">Reference proteome</keyword>
<name>A0A0M3I709_ASCLU</name>
<keyword evidence="1" id="KW-0812">Transmembrane</keyword>
<organism evidence="2 3">
    <name type="scientific">Ascaris lumbricoides</name>
    <name type="common">Giant roundworm</name>
    <dbReference type="NCBI Taxonomy" id="6252"/>
    <lineage>
        <taxon>Eukaryota</taxon>
        <taxon>Metazoa</taxon>
        <taxon>Ecdysozoa</taxon>
        <taxon>Nematoda</taxon>
        <taxon>Chromadorea</taxon>
        <taxon>Rhabditida</taxon>
        <taxon>Spirurina</taxon>
        <taxon>Ascaridomorpha</taxon>
        <taxon>Ascaridoidea</taxon>
        <taxon>Ascarididae</taxon>
        <taxon>Ascaris</taxon>
    </lineage>
</organism>
<keyword evidence="1" id="KW-0472">Membrane</keyword>
<feature type="transmembrane region" description="Helical" evidence="1">
    <location>
        <begin position="111"/>
        <end position="135"/>
    </location>
</feature>
<proteinExistence type="predicted"/>
<evidence type="ECO:0000313" key="2">
    <source>
        <dbReference type="Proteomes" id="UP000036681"/>
    </source>
</evidence>
<sequence>MFARLPKDNTIIECPRASFCTSGERRLPSWARGRPLSVSLTNPLRVLAANATEPTDEHASLNDHVLLQTNASPSRRSFDKDCARECSIAVDGTIGGERHDEDCRSSEGIPVYVVVIIALISFGFGVAFVATLWMIHIKTDPLRKIRCAEHNSRSATLSVTHREPIVRSPANSNGLMTTALVERQRLVNTA</sequence>